<dbReference type="PIRSF" id="PIRSF018266">
    <property type="entry name" value="FecR"/>
    <property type="match status" value="1"/>
</dbReference>
<evidence type="ECO:0000256" key="1">
    <source>
        <dbReference type="SAM" id="Phobius"/>
    </source>
</evidence>
<dbReference type="Gene3D" id="2.60.120.1440">
    <property type="match status" value="1"/>
</dbReference>
<organism evidence="3 4">
    <name type="scientific">Sphingomonas arantia</name>
    <dbReference type="NCBI Taxonomy" id="1460676"/>
    <lineage>
        <taxon>Bacteria</taxon>
        <taxon>Pseudomonadati</taxon>
        <taxon>Pseudomonadota</taxon>
        <taxon>Alphaproteobacteria</taxon>
        <taxon>Sphingomonadales</taxon>
        <taxon>Sphingomonadaceae</taxon>
        <taxon>Sphingomonas</taxon>
    </lineage>
</organism>
<name>A0ABW4TWQ2_9SPHN</name>
<dbReference type="PANTHER" id="PTHR30273">
    <property type="entry name" value="PERIPLASMIC SIGNAL SENSOR AND SIGMA FACTOR ACTIVATOR FECR-RELATED"/>
    <property type="match status" value="1"/>
</dbReference>
<dbReference type="EMBL" id="JBHUGS010000002">
    <property type="protein sequence ID" value="MFD1950350.1"/>
    <property type="molecule type" value="Genomic_DNA"/>
</dbReference>
<keyword evidence="1" id="KW-0472">Membrane</keyword>
<dbReference type="Proteomes" id="UP001597400">
    <property type="component" value="Unassembled WGS sequence"/>
</dbReference>
<keyword evidence="1" id="KW-1133">Transmembrane helix</keyword>
<evidence type="ECO:0000259" key="2">
    <source>
        <dbReference type="Pfam" id="PF04773"/>
    </source>
</evidence>
<evidence type="ECO:0000313" key="4">
    <source>
        <dbReference type="Proteomes" id="UP001597400"/>
    </source>
</evidence>
<dbReference type="InterPro" id="IPR006860">
    <property type="entry name" value="FecR"/>
</dbReference>
<sequence length="313" mass="33573">MPDRAEEAAVWALRHPLDADRQAELEDWLDRDPRHPGALLRAMAGLSMVDRAVAPAAHAEALPAPAPPTRRRLLIGVGGAIAAAISGVIGWSSLVGERVATARGEIRRLPLADGSVATINTDSDLRVEFVRDTRRIALNRGQAWFQVAKDRQRPFVVDAGLAQVRAIGTAFSVDRTAHGVQVTVTEGVVAVWASEASGAMTMLEAGQFANFRPGAPNPETGTAPAQITRALAWRSGEISLENDTLGSAVAQFNRYNRQRLVVTDPDLAAERLVGLFRIDRPDDFAATLATSLDVAVTTTPDEIRIARKKATAD</sequence>
<protein>
    <submittedName>
        <fullName evidence="3">FecR family protein</fullName>
    </submittedName>
</protein>
<keyword evidence="4" id="KW-1185">Reference proteome</keyword>
<dbReference type="Pfam" id="PF04773">
    <property type="entry name" value="FecR"/>
    <property type="match status" value="1"/>
</dbReference>
<gene>
    <name evidence="3" type="ORF">ACFSGX_06175</name>
</gene>
<feature type="transmembrane region" description="Helical" evidence="1">
    <location>
        <begin position="73"/>
        <end position="94"/>
    </location>
</feature>
<comment type="caution">
    <text evidence="3">The sequence shown here is derived from an EMBL/GenBank/DDBJ whole genome shotgun (WGS) entry which is preliminary data.</text>
</comment>
<dbReference type="RefSeq" id="WP_380928376.1">
    <property type="nucleotide sequence ID" value="NZ_JBHUGS010000002.1"/>
</dbReference>
<keyword evidence="1" id="KW-0812">Transmembrane</keyword>
<feature type="domain" description="FecR protein" evidence="2">
    <location>
        <begin position="98"/>
        <end position="189"/>
    </location>
</feature>
<dbReference type="InterPro" id="IPR012373">
    <property type="entry name" value="Ferrdict_sens_TM"/>
</dbReference>
<reference evidence="4" key="1">
    <citation type="journal article" date="2019" name="Int. J. Syst. Evol. Microbiol.">
        <title>The Global Catalogue of Microorganisms (GCM) 10K type strain sequencing project: providing services to taxonomists for standard genome sequencing and annotation.</title>
        <authorList>
            <consortium name="The Broad Institute Genomics Platform"/>
            <consortium name="The Broad Institute Genome Sequencing Center for Infectious Disease"/>
            <person name="Wu L."/>
            <person name="Ma J."/>
        </authorList>
    </citation>
    <scope>NUCLEOTIDE SEQUENCE [LARGE SCALE GENOMIC DNA]</scope>
    <source>
        <strain evidence="4">CGMCC 1.12702</strain>
    </source>
</reference>
<proteinExistence type="predicted"/>
<dbReference type="PANTHER" id="PTHR30273:SF2">
    <property type="entry name" value="PROTEIN FECR"/>
    <property type="match status" value="1"/>
</dbReference>
<accession>A0ABW4TWQ2</accession>
<evidence type="ECO:0000313" key="3">
    <source>
        <dbReference type="EMBL" id="MFD1950350.1"/>
    </source>
</evidence>